<name>A0A2N9JGY5_9ACTN</name>
<dbReference type="Pfam" id="PF18096">
    <property type="entry name" value="Thump_like"/>
    <property type="match status" value="1"/>
</dbReference>
<sequence>MNGEQARWLVGPQAAEALVASTAEGDPASLAAAERMRRVLPPDRAALVLAQEALRRRAATKFGPLATALFFTADGLEQATRPRVAAWRAQRFVAAGVRRVIDLGCGLGADALALLAAGLQVVAVEADEATAVLARANLGIDVVVGDAVELLDDLAGPDAAVFCDPARRTSSGRSWRLEDLRPPWSFVEHLLATRVCCIKLGPGLPLKHVPNTVAATWVSDAGDLVELSLWNRLWTPGREAVLLPGGNVLGDGGRQQPPDPAAPRVGDVLYEPDPAVIRAGLVDRLAGRLKARRVHADIAYLVAAEPRDTPFATAFEVLQVLDAGERTLKGWVREQRVGTLEIKKRGVDIDPAALRRRLKPAGPNSATLLLTPTPDGARALVVRRL</sequence>
<proteinExistence type="predicted"/>
<evidence type="ECO:0000259" key="1">
    <source>
        <dbReference type="Pfam" id="PF18096"/>
    </source>
</evidence>
<feature type="domain" description="THUMP-like" evidence="1">
    <location>
        <begin position="312"/>
        <end position="384"/>
    </location>
</feature>
<evidence type="ECO:0000313" key="3">
    <source>
        <dbReference type="Proteomes" id="UP000238164"/>
    </source>
</evidence>
<dbReference type="AlphaFoldDB" id="A0A2N9JGY5"/>
<evidence type="ECO:0000313" key="2">
    <source>
        <dbReference type="EMBL" id="SPD87350.1"/>
    </source>
</evidence>
<protein>
    <recommendedName>
        <fullName evidence="1">THUMP-like domain-containing protein</fullName>
    </recommendedName>
</protein>
<gene>
    <name evidence="2" type="ORF">MPLG2_2320</name>
</gene>
<dbReference type="SUPFAM" id="SSF53335">
    <property type="entry name" value="S-adenosyl-L-methionine-dependent methyltransferases"/>
    <property type="match status" value="1"/>
</dbReference>
<dbReference type="OrthoDB" id="9810570at2"/>
<dbReference type="Gene3D" id="3.40.50.150">
    <property type="entry name" value="Vaccinia Virus protein VP39"/>
    <property type="match status" value="1"/>
</dbReference>
<dbReference type="EMBL" id="LT985188">
    <property type="protein sequence ID" value="SPD87350.1"/>
    <property type="molecule type" value="Genomic_DNA"/>
</dbReference>
<reference evidence="2 3" key="1">
    <citation type="submission" date="2018-02" db="EMBL/GenBank/DDBJ databases">
        <authorList>
            <person name="Cohen D.B."/>
            <person name="Kent A.D."/>
        </authorList>
    </citation>
    <scope>NUCLEOTIDE SEQUENCE [LARGE SCALE GENOMIC DNA]</scope>
    <source>
        <strain evidence="2">1</strain>
    </source>
</reference>
<dbReference type="RefSeq" id="WP_105186104.1">
    <property type="nucleotide sequence ID" value="NZ_BAAAGO010000004.1"/>
</dbReference>
<dbReference type="InterPro" id="IPR029063">
    <property type="entry name" value="SAM-dependent_MTases_sf"/>
</dbReference>
<dbReference type="InterPro" id="IPR041497">
    <property type="entry name" value="Thump-like"/>
</dbReference>
<keyword evidence="3" id="KW-1185">Reference proteome</keyword>
<accession>A0A2N9JGY5</accession>
<dbReference type="KEGG" id="mgg:MPLG2_2320"/>
<dbReference type="Proteomes" id="UP000238164">
    <property type="component" value="Chromosome 1"/>
</dbReference>
<organism evidence="2 3">
    <name type="scientific">Micropruina glycogenica</name>
    <dbReference type="NCBI Taxonomy" id="75385"/>
    <lineage>
        <taxon>Bacteria</taxon>
        <taxon>Bacillati</taxon>
        <taxon>Actinomycetota</taxon>
        <taxon>Actinomycetes</taxon>
        <taxon>Propionibacteriales</taxon>
        <taxon>Nocardioidaceae</taxon>
        <taxon>Micropruina</taxon>
    </lineage>
</organism>